<name>A0A8S5MFP0_9CAUD</name>
<protein>
    <submittedName>
        <fullName evidence="1">Heat resistant RNA dependent ATPase helicase, ribosome biogenesis, atp</fullName>
    </submittedName>
</protein>
<dbReference type="GO" id="GO:0004386">
    <property type="term" value="F:helicase activity"/>
    <property type="evidence" value="ECO:0007669"/>
    <property type="project" value="UniProtKB-KW"/>
</dbReference>
<organism evidence="1">
    <name type="scientific">Siphoviridae sp. ctmAU6</name>
    <dbReference type="NCBI Taxonomy" id="2826451"/>
    <lineage>
        <taxon>Viruses</taxon>
        <taxon>Duplodnaviria</taxon>
        <taxon>Heunggongvirae</taxon>
        <taxon>Uroviricota</taxon>
        <taxon>Caudoviricetes</taxon>
    </lineage>
</organism>
<reference evidence="1" key="1">
    <citation type="journal article" date="2021" name="Proc. Natl. Acad. Sci. U.S.A.">
        <title>A Catalog of Tens of Thousands of Viruses from Human Metagenomes Reveals Hidden Associations with Chronic Diseases.</title>
        <authorList>
            <person name="Tisza M.J."/>
            <person name="Buck C.B."/>
        </authorList>
    </citation>
    <scope>NUCLEOTIDE SEQUENCE</scope>
    <source>
        <strain evidence="1">CtmAU6</strain>
    </source>
</reference>
<dbReference type="EMBL" id="BK014889">
    <property type="protein sequence ID" value="DAD80887.1"/>
    <property type="molecule type" value="Genomic_DNA"/>
</dbReference>
<evidence type="ECO:0000313" key="1">
    <source>
        <dbReference type="EMBL" id="DAD80887.1"/>
    </source>
</evidence>
<keyword evidence="1" id="KW-0378">Hydrolase</keyword>
<keyword evidence="1" id="KW-0067">ATP-binding</keyword>
<proteinExistence type="predicted"/>
<keyword evidence="1" id="KW-0347">Helicase</keyword>
<sequence>MKERLLFKDYLDCIFTSQQQKILAYCVKNNINVCLYGTGLGKSLTAGIFRNAGYNNVFAPEDCTDLNEGALSIPNKTGTIALCIKKESHEITISARLLKKDEIEKWLTFML</sequence>
<keyword evidence="1" id="KW-0547">Nucleotide-binding</keyword>
<accession>A0A8S5MFP0</accession>